<accession>A0AAV4AIE2</accession>
<keyword evidence="1" id="KW-0732">Signal</keyword>
<protein>
    <submittedName>
        <fullName evidence="2">Uncharacterized protein</fullName>
    </submittedName>
</protein>
<evidence type="ECO:0000313" key="3">
    <source>
        <dbReference type="Proteomes" id="UP000735302"/>
    </source>
</evidence>
<feature type="signal peptide" evidence="1">
    <location>
        <begin position="1"/>
        <end position="26"/>
    </location>
</feature>
<organism evidence="2 3">
    <name type="scientific">Plakobranchus ocellatus</name>
    <dbReference type="NCBI Taxonomy" id="259542"/>
    <lineage>
        <taxon>Eukaryota</taxon>
        <taxon>Metazoa</taxon>
        <taxon>Spiralia</taxon>
        <taxon>Lophotrochozoa</taxon>
        <taxon>Mollusca</taxon>
        <taxon>Gastropoda</taxon>
        <taxon>Heterobranchia</taxon>
        <taxon>Euthyneura</taxon>
        <taxon>Panpulmonata</taxon>
        <taxon>Sacoglossa</taxon>
        <taxon>Placobranchoidea</taxon>
        <taxon>Plakobranchidae</taxon>
        <taxon>Plakobranchus</taxon>
    </lineage>
</organism>
<dbReference type="EMBL" id="BLXT01003757">
    <property type="protein sequence ID" value="GFO06014.1"/>
    <property type="molecule type" value="Genomic_DNA"/>
</dbReference>
<keyword evidence="3" id="KW-1185">Reference proteome</keyword>
<sequence>MAIIQRCLFLIVWTIFFTTFFAKTQAACSRKGTAYRDGSEVTFKGKCGNPHRCIARDCRPRTDQCRMTDGSCLAMYHYRDGYTCIKDVVGFPALLEDGAMLISPNMLTFPYICGKPRTCIRRNWVPAMDQCRWKETCLNLWEKRDGKICVQLRYGTTGMTSEKNCHTWRGKTECW</sequence>
<evidence type="ECO:0000256" key="1">
    <source>
        <dbReference type="SAM" id="SignalP"/>
    </source>
</evidence>
<dbReference type="AlphaFoldDB" id="A0AAV4AIE2"/>
<dbReference type="Proteomes" id="UP000735302">
    <property type="component" value="Unassembled WGS sequence"/>
</dbReference>
<gene>
    <name evidence="2" type="ORF">PoB_003251900</name>
</gene>
<proteinExistence type="predicted"/>
<feature type="chain" id="PRO_5043371581" evidence="1">
    <location>
        <begin position="27"/>
        <end position="175"/>
    </location>
</feature>
<comment type="caution">
    <text evidence="2">The sequence shown here is derived from an EMBL/GenBank/DDBJ whole genome shotgun (WGS) entry which is preliminary data.</text>
</comment>
<name>A0AAV4AIE2_9GAST</name>
<reference evidence="2 3" key="1">
    <citation type="journal article" date="2021" name="Elife">
        <title>Chloroplast acquisition without the gene transfer in kleptoplastic sea slugs, Plakobranchus ocellatus.</title>
        <authorList>
            <person name="Maeda T."/>
            <person name="Takahashi S."/>
            <person name="Yoshida T."/>
            <person name="Shimamura S."/>
            <person name="Takaki Y."/>
            <person name="Nagai Y."/>
            <person name="Toyoda A."/>
            <person name="Suzuki Y."/>
            <person name="Arimoto A."/>
            <person name="Ishii H."/>
            <person name="Satoh N."/>
            <person name="Nishiyama T."/>
            <person name="Hasebe M."/>
            <person name="Maruyama T."/>
            <person name="Minagawa J."/>
            <person name="Obokata J."/>
            <person name="Shigenobu S."/>
        </authorList>
    </citation>
    <scope>NUCLEOTIDE SEQUENCE [LARGE SCALE GENOMIC DNA]</scope>
</reference>
<evidence type="ECO:0000313" key="2">
    <source>
        <dbReference type="EMBL" id="GFO06014.1"/>
    </source>
</evidence>